<proteinExistence type="predicted"/>
<dbReference type="EMBL" id="VSSQ01019084">
    <property type="protein sequence ID" value="MPM62860.1"/>
    <property type="molecule type" value="Genomic_DNA"/>
</dbReference>
<name>A0A645BBM9_9ZZZZ</name>
<dbReference type="AlphaFoldDB" id="A0A645BBM9"/>
<evidence type="ECO:0000313" key="1">
    <source>
        <dbReference type="EMBL" id="MPM62860.1"/>
    </source>
</evidence>
<protein>
    <submittedName>
        <fullName evidence="1">Uncharacterized protein</fullName>
    </submittedName>
</protein>
<reference evidence="1" key="1">
    <citation type="submission" date="2019-08" db="EMBL/GenBank/DDBJ databases">
        <authorList>
            <person name="Kucharzyk K."/>
            <person name="Murdoch R.W."/>
            <person name="Higgins S."/>
            <person name="Loffler F."/>
        </authorList>
    </citation>
    <scope>NUCLEOTIDE SEQUENCE</scope>
</reference>
<accession>A0A645BBM9</accession>
<gene>
    <name evidence="1" type="ORF">SDC9_109738</name>
</gene>
<organism evidence="1">
    <name type="scientific">bioreactor metagenome</name>
    <dbReference type="NCBI Taxonomy" id="1076179"/>
    <lineage>
        <taxon>unclassified sequences</taxon>
        <taxon>metagenomes</taxon>
        <taxon>ecological metagenomes</taxon>
    </lineage>
</organism>
<comment type="caution">
    <text evidence="1">The sequence shown here is derived from an EMBL/GenBank/DDBJ whole genome shotgun (WGS) entry which is preliminary data.</text>
</comment>
<sequence>MDRCLKYAKSMSIGKDYWFNVKLYNKESSDSGQIKKVYTEDQPKDKLIIISKIMVNTILG</sequence>